<protein>
    <submittedName>
        <fullName evidence="1">Uncharacterized protein</fullName>
    </submittedName>
</protein>
<dbReference type="AlphaFoldDB" id="A0AAV4Q4H3"/>
<comment type="caution">
    <text evidence="1">The sequence shown here is derived from an EMBL/GenBank/DDBJ whole genome shotgun (WGS) entry which is preliminary data.</text>
</comment>
<name>A0AAV4Q4H3_9ARAC</name>
<reference evidence="1 2" key="1">
    <citation type="submission" date="2021-06" db="EMBL/GenBank/DDBJ databases">
        <title>Caerostris darwini draft genome.</title>
        <authorList>
            <person name="Kono N."/>
            <person name="Arakawa K."/>
        </authorList>
    </citation>
    <scope>NUCLEOTIDE SEQUENCE [LARGE SCALE GENOMIC DNA]</scope>
</reference>
<proteinExistence type="predicted"/>
<evidence type="ECO:0000313" key="2">
    <source>
        <dbReference type="Proteomes" id="UP001054837"/>
    </source>
</evidence>
<gene>
    <name evidence="1" type="ORF">CDAR_6141</name>
</gene>
<organism evidence="1 2">
    <name type="scientific">Caerostris darwini</name>
    <dbReference type="NCBI Taxonomy" id="1538125"/>
    <lineage>
        <taxon>Eukaryota</taxon>
        <taxon>Metazoa</taxon>
        <taxon>Ecdysozoa</taxon>
        <taxon>Arthropoda</taxon>
        <taxon>Chelicerata</taxon>
        <taxon>Arachnida</taxon>
        <taxon>Araneae</taxon>
        <taxon>Araneomorphae</taxon>
        <taxon>Entelegynae</taxon>
        <taxon>Araneoidea</taxon>
        <taxon>Araneidae</taxon>
        <taxon>Caerostris</taxon>
    </lineage>
</organism>
<dbReference type="Proteomes" id="UP001054837">
    <property type="component" value="Unassembled WGS sequence"/>
</dbReference>
<evidence type="ECO:0000313" key="1">
    <source>
        <dbReference type="EMBL" id="GIY04192.1"/>
    </source>
</evidence>
<accession>A0AAV4Q4H3</accession>
<sequence>MRRFLQASLQLQDKEVQGFSSWKGRSTLRTSLNGYTESQSGTLVSEWDYCRSIVLWCRKPSGQVGFNPRIP</sequence>
<dbReference type="EMBL" id="BPLQ01003901">
    <property type="protein sequence ID" value="GIY04192.1"/>
    <property type="molecule type" value="Genomic_DNA"/>
</dbReference>
<keyword evidence="2" id="KW-1185">Reference proteome</keyword>